<dbReference type="HAMAP" id="MF_01821">
    <property type="entry name" value="Helicase_RapA"/>
    <property type="match status" value="1"/>
</dbReference>
<dbReference type="InterPro" id="IPR057342">
    <property type="entry name" value="DEXDc_RapA"/>
</dbReference>
<dbReference type="InterPro" id="IPR027417">
    <property type="entry name" value="P-loop_NTPase"/>
</dbReference>
<dbReference type="Pfam" id="PF00271">
    <property type="entry name" value="Helicase_C"/>
    <property type="match status" value="1"/>
</dbReference>
<evidence type="ECO:0000256" key="1">
    <source>
        <dbReference type="ARBA" id="ARBA00022741"/>
    </source>
</evidence>
<dbReference type="Gene3D" id="3.40.50.10810">
    <property type="entry name" value="Tandem AAA-ATPase domain"/>
    <property type="match status" value="1"/>
</dbReference>
<dbReference type="SMART" id="SM00490">
    <property type="entry name" value="HELICc"/>
    <property type="match status" value="1"/>
</dbReference>
<dbReference type="GO" id="GO:0016817">
    <property type="term" value="F:hydrolase activity, acting on acid anhydrides"/>
    <property type="evidence" value="ECO:0007669"/>
    <property type="project" value="InterPro"/>
</dbReference>
<keyword evidence="7 9" id="KW-0010">Activator</keyword>
<dbReference type="InterPro" id="IPR022737">
    <property type="entry name" value="RapA_C"/>
</dbReference>
<evidence type="ECO:0000259" key="10">
    <source>
        <dbReference type="PROSITE" id="PS51192"/>
    </source>
</evidence>
<dbReference type="Proteomes" id="UP000175669">
    <property type="component" value="Unassembled WGS sequence"/>
</dbReference>
<keyword evidence="3 9" id="KW-0347">Helicase</keyword>
<dbReference type="EMBL" id="MASR01000001">
    <property type="protein sequence ID" value="OFE11780.1"/>
    <property type="molecule type" value="Genomic_DNA"/>
</dbReference>
<dbReference type="Pfam" id="PF18339">
    <property type="entry name" value="Tudor_1_RapA"/>
    <property type="match status" value="1"/>
</dbReference>
<evidence type="ECO:0000256" key="9">
    <source>
        <dbReference type="HAMAP-Rule" id="MF_01821"/>
    </source>
</evidence>
<dbReference type="STRING" id="1524254.PHACT_00265"/>
<dbReference type="NCBIfam" id="NF003426">
    <property type="entry name" value="PRK04914.1"/>
    <property type="match status" value="1"/>
</dbReference>
<comment type="similarity">
    <text evidence="9">Belongs to the SNF2/RAD54 helicase family. RapA subfamily.</text>
</comment>
<dbReference type="InterPro" id="IPR040765">
    <property type="entry name" value="Tudor_1_RapA"/>
</dbReference>
<dbReference type="Pfam" id="PF00176">
    <property type="entry name" value="SNF2-rel_dom"/>
    <property type="match status" value="1"/>
</dbReference>
<evidence type="ECO:0000256" key="7">
    <source>
        <dbReference type="ARBA" id="ARBA00023159"/>
    </source>
</evidence>
<comment type="function">
    <text evidence="9">Transcription regulator that activates transcription by stimulating RNA polymerase (RNAP) recycling in case of stress conditions such as supercoiled DNA or high salt concentrations. Probably acts by releasing the RNAP, when it is trapped or immobilized on tightly supercoiled DNA. Does not activate transcription on linear DNA. Probably not involved in DNA repair.</text>
</comment>
<dbReference type="Gene3D" id="3.40.50.300">
    <property type="entry name" value="P-loop containing nucleotide triphosphate hydrolases"/>
    <property type="match status" value="1"/>
</dbReference>
<evidence type="ECO:0000256" key="6">
    <source>
        <dbReference type="ARBA" id="ARBA00023125"/>
    </source>
</evidence>
<dbReference type="EC" id="3.6.4.-" evidence="9"/>
<dbReference type="InterPro" id="IPR001650">
    <property type="entry name" value="Helicase_C-like"/>
</dbReference>
<dbReference type="GO" id="GO:0004386">
    <property type="term" value="F:helicase activity"/>
    <property type="evidence" value="ECO:0007669"/>
    <property type="project" value="UniProtKB-UniRule"/>
</dbReference>
<keyword evidence="6 9" id="KW-0238">DNA-binding</keyword>
<evidence type="ECO:0000259" key="11">
    <source>
        <dbReference type="PROSITE" id="PS51194"/>
    </source>
</evidence>
<dbReference type="InterPro" id="IPR049730">
    <property type="entry name" value="SNF2/RAD54-like_C"/>
</dbReference>
<dbReference type="PANTHER" id="PTHR45766:SF6">
    <property type="entry name" value="SWI_SNF-RELATED MATRIX-ASSOCIATED ACTIN-DEPENDENT REGULATOR OF CHROMATIN SUBFAMILY A-LIKE PROTEIN 1"/>
    <property type="match status" value="1"/>
</dbReference>
<dbReference type="SUPFAM" id="SSF52540">
    <property type="entry name" value="P-loop containing nucleoside triphosphate hydrolases"/>
    <property type="match status" value="2"/>
</dbReference>
<dbReference type="Pfam" id="PF12137">
    <property type="entry name" value="RapA_C"/>
    <property type="match status" value="1"/>
</dbReference>
<dbReference type="OrthoDB" id="9814088at2"/>
<proteinExistence type="inferred from homology"/>
<dbReference type="InterPro" id="IPR014001">
    <property type="entry name" value="Helicase_ATP-bd"/>
</dbReference>
<protein>
    <recommendedName>
        <fullName evidence="9">RNA polymerase-associated protein RapA</fullName>
        <ecNumber evidence="9">3.6.4.-</ecNumber>
    </recommendedName>
    <alternativeName>
        <fullName evidence="9">ATP-dependent helicase HepA</fullName>
    </alternativeName>
</protein>
<feature type="domain" description="Helicase ATP-binding" evidence="10">
    <location>
        <begin position="169"/>
        <end position="341"/>
    </location>
</feature>
<dbReference type="Gene3D" id="6.10.140.1500">
    <property type="match status" value="1"/>
</dbReference>
<keyword evidence="2 9" id="KW-0378">Hydrolase</keyword>
<dbReference type="SMART" id="SM00487">
    <property type="entry name" value="DEXDc"/>
    <property type="match status" value="1"/>
</dbReference>
<feature type="domain" description="Helicase C-terminal" evidence="11">
    <location>
        <begin position="436"/>
        <end position="601"/>
    </location>
</feature>
<keyword evidence="4 9" id="KW-0067">ATP-binding</keyword>
<dbReference type="Gene3D" id="6.10.140.2230">
    <property type="match status" value="1"/>
</dbReference>
<dbReference type="GO" id="GO:0003677">
    <property type="term" value="F:DNA binding"/>
    <property type="evidence" value="ECO:0007669"/>
    <property type="project" value="UniProtKB-KW"/>
</dbReference>
<evidence type="ECO:0000256" key="2">
    <source>
        <dbReference type="ARBA" id="ARBA00022801"/>
    </source>
</evidence>
<keyword evidence="13" id="KW-1185">Reference proteome</keyword>
<dbReference type="GO" id="GO:0005524">
    <property type="term" value="F:ATP binding"/>
    <property type="evidence" value="ECO:0007669"/>
    <property type="project" value="UniProtKB-UniRule"/>
</dbReference>
<evidence type="ECO:0000256" key="4">
    <source>
        <dbReference type="ARBA" id="ARBA00022840"/>
    </source>
</evidence>
<dbReference type="InterPro" id="IPR023949">
    <property type="entry name" value="Helicase_RapA"/>
</dbReference>
<evidence type="ECO:0000256" key="5">
    <source>
        <dbReference type="ARBA" id="ARBA00023015"/>
    </source>
</evidence>
<accession>A0A1E8CH45</accession>
<dbReference type="Gene3D" id="2.30.30.140">
    <property type="match status" value="1"/>
</dbReference>
<evidence type="ECO:0000256" key="8">
    <source>
        <dbReference type="ARBA" id="ARBA00023163"/>
    </source>
</evidence>
<evidence type="ECO:0000313" key="13">
    <source>
        <dbReference type="Proteomes" id="UP000175669"/>
    </source>
</evidence>
<keyword evidence="1 9" id="KW-0547">Nucleotide-binding</keyword>
<dbReference type="InterPro" id="IPR000330">
    <property type="entry name" value="SNF2_N"/>
</dbReference>
<keyword evidence="8 9" id="KW-0804">Transcription</keyword>
<dbReference type="Gene3D" id="3.30.360.80">
    <property type="match status" value="1"/>
</dbReference>
<reference evidence="13" key="1">
    <citation type="submission" date="2016-07" db="EMBL/GenBank/DDBJ databases">
        <authorList>
            <person name="Florea S."/>
            <person name="Webb J.S."/>
            <person name="Jaromczyk J."/>
            <person name="Schardl C.L."/>
        </authorList>
    </citation>
    <scope>NUCLEOTIDE SEQUENCE [LARGE SCALE GENOMIC DNA]</scope>
    <source>
        <strain evidence="13">KCTC 42131</strain>
    </source>
</reference>
<feature type="binding site" evidence="9">
    <location>
        <begin position="182"/>
        <end position="189"/>
    </location>
    <ligand>
        <name>ATP</name>
        <dbReference type="ChEBI" id="CHEBI:30616"/>
    </ligand>
</feature>
<gene>
    <name evidence="9" type="primary">rapA</name>
    <name evidence="12" type="ORF">PHACT_00265</name>
</gene>
<dbReference type="RefSeq" id="WP_070115406.1">
    <property type="nucleotide sequence ID" value="NZ_MASR01000001.1"/>
</dbReference>
<evidence type="ECO:0000313" key="12">
    <source>
        <dbReference type="EMBL" id="OFE11780.1"/>
    </source>
</evidence>
<evidence type="ECO:0000256" key="3">
    <source>
        <dbReference type="ARBA" id="ARBA00022806"/>
    </source>
</evidence>
<sequence>MKQTDKLKEFSAGQRWISDTEPDLGLGMVTETDHRTVTLDFSAVDESRRYARDSAPLTRLVLNVGDPLQLGEVKVDITGIDVTAAGTLNYRVRMPEGDIKPLPEALLPDTLSMNRPLDRLMSGQFDPAHWFRLKQQSLNLLGQAEASGLMGLCSARAELIPHQLYIADEVARRYAPRVMLADEVGLGKTIEAGLILQQQLVSGLCQRVLIIVPEPLLHQWLVEMLRRFNLHFTVLDAERCEALTESGESDPFSSTQLALCPISLFTSKPDLIAQAENAGWDLTIVDEAHHVELGAEQDADPAYLALSRLAAASKGLLLLTATPEQLGHKNHFALLRLLDPARFSDYETFVSEQKKYQDTASKISNLDKNSAKVSELLDQHGTGRILFRNTRRGLSGFPQRKLNAWPLSNQAAAGASSQTAAGADDNESGGLESDPRVQWLVQWLNENHDGKVLLICAHDALAIALEKHLRLRVGMRSSVFHRHMSLLERDRAAAYFAGDSDDAARILVCSEIGSEGRNFQFCRHLVLFDLPTNPDLLEQRIGRLDRIGQQHDIEIHVPYMRDSRQEVLFRWYHEALSAFEQVSRAAFRLYNDLRPQLEAYLDVPDASSDDFNRFLADAAQQNTALQQELEQGRDQLLELNSFNAERAAELVHSIRVFEKDCSPEPWLLSVLDSYSVFYEQNSDNSVSIVPGEDMLLPVFPGLPDEGFEACFQRSQALSREDRVFLSWQHPMITGAMDLVIDSHQGKASVSVYIEEHGWPAPRSPLIAQCLYRVKVSAPAHLQLAKYLPATSTTLTVALNHRDDAAQVTLPADFADALRYPNKAATREFMQEHQKTLQAMLTHANLQAAKQCQAAIDKASQRMLASQTAEIKRLLALKQNNPNIRQEEIDYLKEQTLALHQCLGKAEAELVAIHLILNPKQE</sequence>
<dbReference type="AlphaFoldDB" id="A0A1E8CH45"/>
<dbReference type="PANTHER" id="PTHR45766">
    <property type="entry name" value="DNA ANNEALING HELICASE AND ENDONUCLEASE ZRANB3 FAMILY MEMBER"/>
    <property type="match status" value="1"/>
</dbReference>
<dbReference type="CDD" id="cd18011">
    <property type="entry name" value="DEXDc_RapA"/>
    <property type="match status" value="1"/>
</dbReference>
<dbReference type="PROSITE" id="PS51192">
    <property type="entry name" value="HELICASE_ATP_BIND_1"/>
    <property type="match status" value="1"/>
</dbReference>
<feature type="short sequence motif" description="DEAH box" evidence="9">
    <location>
        <begin position="286"/>
        <end position="289"/>
    </location>
</feature>
<dbReference type="GO" id="GO:0006355">
    <property type="term" value="P:regulation of DNA-templated transcription"/>
    <property type="evidence" value="ECO:0007669"/>
    <property type="project" value="UniProtKB-UniRule"/>
</dbReference>
<keyword evidence="5 9" id="KW-0805">Transcription regulation</keyword>
<organism evidence="12 13">
    <name type="scientific">Pseudohongiella acticola</name>
    <dbReference type="NCBI Taxonomy" id="1524254"/>
    <lineage>
        <taxon>Bacteria</taxon>
        <taxon>Pseudomonadati</taxon>
        <taxon>Pseudomonadota</taxon>
        <taxon>Gammaproteobacteria</taxon>
        <taxon>Pseudomonadales</taxon>
        <taxon>Pseudohongiellaceae</taxon>
        <taxon>Pseudohongiella</taxon>
    </lineage>
</organism>
<dbReference type="CDD" id="cd18793">
    <property type="entry name" value="SF2_C_SNF"/>
    <property type="match status" value="1"/>
</dbReference>
<dbReference type="InterPro" id="IPR038718">
    <property type="entry name" value="SNF2-like_sf"/>
</dbReference>
<comment type="subunit">
    <text evidence="9">Interacts with the RNAP. Has a higher affinity for the core RNAP than for the holoenzyme. Its ATPase activity is stimulated by binding to RNAP.</text>
</comment>
<dbReference type="PROSITE" id="PS51194">
    <property type="entry name" value="HELICASE_CTER"/>
    <property type="match status" value="1"/>
</dbReference>
<comment type="caution">
    <text evidence="12">The sequence shown here is derived from an EMBL/GenBank/DDBJ whole genome shotgun (WGS) entry which is preliminary data.</text>
</comment>
<name>A0A1E8CH45_9GAMM</name>